<protein>
    <submittedName>
        <fullName evidence="1">Uncharacterized protein</fullName>
    </submittedName>
</protein>
<accession>A0ABQ7UEZ5</accession>
<gene>
    <name evidence="1" type="ORF">KY290_027389</name>
</gene>
<reference evidence="1 2" key="1">
    <citation type="journal article" date="2021" name="bioRxiv">
        <title>Chromosome-scale and haplotype-resolved genome assembly of a tetraploid potato cultivar.</title>
        <authorList>
            <person name="Sun H."/>
            <person name="Jiao W.-B."/>
            <person name="Krause K."/>
            <person name="Campoy J.A."/>
            <person name="Goel M."/>
            <person name="Folz-Donahue K."/>
            <person name="Kukat C."/>
            <person name="Huettel B."/>
            <person name="Schneeberger K."/>
        </authorList>
    </citation>
    <scope>NUCLEOTIDE SEQUENCE [LARGE SCALE GENOMIC DNA]</scope>
    <source>
        <strain evidence="1">SolTubOtavaFocal</strain>
        <tissue evidence="1">Leaves</tissue>
    </source>
</reference>
<organism evidence="1 2">
    <name type="scientific">Solanum tuberosum</name>
    <name type="common">Potato</name>
    <dbReference type="NCBI Taxonomy" id="4113"/>
    <lineage>
        <taxon>Eukaryota</taxon>
        <taxon>Viridiplantae</taxon>
        <taxon>Streptophyta</taxon>
        <taxon>Embryophyta</taxon>
        <taxon>Tracheophyta</taxon>
        <taxon>Spermatophyta</taxon>
        <taxon>Magnoliopsida</taxon>
        <taxon>eudicotyledons</taxon>
        <taxon>Gunneridae</taxon>
        <taxon>Pentapetalae</taxon>
        <taxon>asterids</taxon>
        <taxon>lamiids</taxon>
        <taxon>Solanales</taxon>
        <taxon>Solanaceae</taxon>
        <taxon>Solanoideae</taxon>
        <taxon>Solaneae</taxon>
        <taxon>Solanum</taxon>
    </lineage>
</organism>
<comment type="caution">
    <text evidence="1">The sequence shown here is derived from an EMBL/GenBank/DDBJ whole genome shotgun (WGS) entry which is preliminary data.</text>
</comment>
<name>A0ABQ7UEZ5_SOLTU</name>
<dbReference type="EMBL" id="JAIVGD010000019">
    <property type="protein sequence ID" value="KAH0748157.1"/>
    <property type="molecule type" value="Genomic_DNA"/>
</dbReference>
<evidence type="ECO:0000313" key="2">
    <source>
        <dbReference type="Proteomes" id="UP000826656"/>
    </source>
</evidence>
<evidence type="ECO:0000313" key="1">
    <source>
        <dbReference type="EMBL" id="KAH0748157.1"/>
    </source>
</evidence>
<sequence>MSRFQGKGKGFSIRNRGDINLERKVSDLMIKTYIKIINGDIEFIKFDSNLKKQYAEQLRLKNQSPVED</sequence>
<dbReference type="Proteomes" id="UP000826656">
    <property type="component" value="Unassembled WGS sequence"/>
</dbReference>
<keyword evidence="2" id="KW-1185">Reference proteome</keyword>
<proteinExistence type="predicted"/>